<evidence type="ECO:0000313" key="3">
    <source>
        <dbReference type="Proteomes" id="UP000002357"/>
    </source>
</evidence>
<dbReference type="EMBL" id="CM000913">
    <property type="protein sequence ID" value="EFG09311.1"/>
    <property type="molecule type" value="Genomic_DNA"/>
</dbReference>
<dbReference type="STRING" id="1901.BB341_07630"/>
<accession>B5GL84</accession>
<keyword evidence="1" id="KW-1133">Transmembrane helix</keyword>
<dbReference type="Proteomes" id="UP000002357">
    <property type="component" value="Chromosome"/>
</dbReference>
<proteinExistence type="predicted"/>
<dbReference type="KEGG" id="sclf:BB341_07630"/>
<gene>
    <name evidence="2" type="ORF">SCLAV_4237</name>
</gene>
<organism evidence="2 3">
    <name type="scientific">Streptomyces clavuligerus</name>
    <dbReference type="NCBI Taxonomy" id="1901"/>
    <lineage>
        <taxon>Bacteria</taxon>
        <taxon>Bacillati</taxon>
        <taxon>Actinomycetota</taxon>
        <taxon>Actinomycetes</taxon>
        <taxon>Kitasatosporales</taxon>
        <taxon>Streptomycetaceae</taxon>
        <taxon>Streptomyces</taxon>
    </lineage>
</organism>
<sequence>MHEPYEITTTALETGPAFRPAYLPDPSRPPMAPREIPPGVELVTLPDGRRTLAYTHPTPVPVITTAPGAAGPGVRPVPAWARTTALLAPTVGGGIAAAGIGISYAAPGLTAMTNALWAAAALIATGTAGAIALRTGRPRATGRGTTHITQQITATGLFGRATGTINHR</sequence>
<keyword evidence="3" id="KW-1185">Reference proteome</keyword>
<dbReference type="GeneID" id="93729291"/>
<protein>
    <submittedName>
        <fullName evidence="2">Uncharacterized protein</fullName>
    </submittedName>
</protein>
<keyword evidence="1" id="KW-0472">Membrane</keyword>
<evidence type="ECO:0000256" key="1">
    <source>
        <dbReference type="SAM" id="Phobius"/>
    </source>
</evidence>
<name>B5GL84_STRCL</name>
<feature type="transmembrane region" description="Helical" evidence="1">
    <location>
        <begin position="85"/>
        <end position="106"/>
    </location>
</feature>
<feature type="transmembrane region" description="Helical" evidence="1">
    <location>
        <begin position="112"/>
        <end position="133"/>
    </location>
</feature>
<reference evidence="2 3" key="1">
    <citation type="journal article" date="2010" name="Genome Biol. Evol.">
        <title>The sequence of a 1.8-mb bacterial linear plasmid reveals a rich evolutionary reservoir of secondary metabolic pathways.</title>
        <authorList>
            <person name="Medema M.H."/>
            <person name="Trefzer A."/>
            <person name="Kovalchuk A."/>
            <person name="van den Berg M."/>
            <person name="Mueller U."/>
            <person name="Heijne W."/>
            <person name="Wu L."/>
            <person name="Alam M.T."/>
            <person name="Ronning C.M."/>
            <person name="Nierman W.C."/>
            <person name="Bovenberg R.A.L."/>
            <person name="Breitling R."/>
            <person name="Takano E."/>
        </authorList>
    </citation>
    <scope>NUCLEOTIDE SEQUENCE [LARGE SCALE GENOMIC DNA]</scope>
    <source>
        <strain evidence="3">ATCC 27064 / DSM 738 / JCM 4710 / NBRC 13307 / NCIMB 12785 / NRRL 3585 / VKM Ac-602</strain>
    </source>
</reference>
<evidence type="ECO:0000313" key="2">
    <source>
        <dbReference type="EMBL" id="EFG09311.1"/>
    </source>
</evidence>
<dbReference type="eggNOG" id="ENOG5030TTE">
    <property type="taxonomic scope" value="Bacteria"/>
</dbReference>
<keyword evidence="1" id="KW-0812">Transmembrane</keyword>
<dbReference type="RefSeq" id="WP_003952465.1">
    <property type="nucleotide sequence ID" value="NZ_CM000913.1"/>
</dbReference>
<dbReference type="OrthoDB" id="4246525at2"/>
<dbReference type="AlphaFoldDB" id="B5GL84"/>